<dbReference type="InterPro" id="IPR023393">
    <property type="entry name" value="START-like_dom_sf"/>
</dbReference>
<dbReference type="InterPro" id="IPR019587">
    <property type="entry name" value="Polyketide_cyclase/dehydratase"/>
</dbReference>
<keyword evidence="2" id="KW-1185">Reference proteome</keyword>
<dbReference type="RefSeq" id="WP_105294495.1">
    <property type="nucleotide sequence ID" value="NZ_CP092430.2"/>
</dbReference>
<proteinExistence type="predicted"/>
<protein>
    <submittedName>
        <fullName evidence="1">Uncharacterized protein</fullName>
    </submittedName>
</protein>
<dbReference type="Gene3D" id="3.30.530.20">
    <property type="match status" value="1"/>
</dbReference>
<accession>A0A9X7IR01</accession>
<gene>
    <name evidence="1" type="ORF">C5U48_02065</name>
</gene>
<dbReference type="EMBL" id="PUEV01000011">
    <property type="protein sequence ID" value="PQM53809.1"/>
    <property type="molecule type" value="Genomic_DNA"/>
</dbReference>
<dbReference type="Proteomes" id="UP000237911">
    <property type="component" value="Unassembled WGS sequence"/>
</dbReference>
<dbReference type="SUPFAM" id="SSF55961">
    <property type="entry name" value="Bet v1-like"/>
    <property type="match status" value="1"/>
</dbReference>
<name>A0A9X7IR01_9MYCO</name>
<evidence type="ECO:0000313" key="1">
    <source>
        <dbReference type="EMBL" id="PQM53809.1"/>
    </source>
</evidence>
<sequence length="152" mass="16605">MPNITASVVLTHPPQVVWDYIIHPDNIGNVLPGIVSVDAGKEPPYAPGDLWHGVSRSLGITDKWTGVFVRVEAPRVMEFRITESRFPSTTTDTLEEVPGGTRYTCRITGKPALGGSLGRMLDTVLSRVLQRVLAKHQSKLPAHIDAWALTQG</sequence>
<comment type="caution">
    <text evidence="1">The sequence shown here is derived from an EMBL/GenBank/DDBJ whole genome shotgun (WGS) entry which is preliminary data.</text>
</comment>
<dbReference type="Pfam" id="PF10604">
    <property type="entry name" value="Polyketide_cyc2"/>
    <property type="match status" value="1"/>
</dbReference>
<reference evidence="1 2" key="1">
    <citation type="submission" date="2018-02" db="EMBL/GenBank/DDBJ databases">
        <title>Draft genome sequence of Mycobacterium virginiense isolated from mud of a swine farm in Japan.</title>
        <authorList>
            <person name="Ohya K."/>
        </authorList>
    </citation>
    <scope>NUCLEOTIDE SEQUENCE [LARGE SCALE GENOMIC DNA]</scope>
    <source>
        <strain evidence="1 2">GF75</strain>
    </source>
</reference>
<evidence type="ECO:0000313" key="2">
    <source>
        <dbReference type="Proteomes" id="UP000237911"/>
    </source>
</evidence>
<dbReference type="AlphaFoldDB" id="A0A9X7IR01"/>
<organism evidence="1 2">
    <name type="scientific">Mycolicibacter virginiensis</name>
    <dbReference type="NCBI Taxonomy" id="1795032"/>
    <lineage>
        <taxon>Bacteria</taxon>
        <taxon>Bacillati</taxon>
        <taxon>Actinomycetota</taxon>
        <taxon>Actinomycetes</taxon>
        <taxon>Mycobacteriales</taxon>
        <taxon>Mycobacteriaceae</taxon>
        <taxon>Mycolicibacter</taxon>
    </lineage>
</organism>